<organism evidence="1 2">
    <name type="scientific">Tsukamurella soli</name>
    <dbReference type="NCBI Taxonomy" id="644556"/>
    <lineage>
        <taxon>Bacteria</taxon>
        <taxon>Bacillati</taxon>
        <taxon>Actinomycetota</taxon>
        <taxon>Actinomycetes</taxon>
        <taxon>Mycobacteriales</taxon>
        <taxon>Tsukamurellaceae</taxon>
        <taxon>Tsukamurella</taxon>
    </lineage>
</organism>
<name>A0ABP8JQM9_9ACTN</name>
<dbReference type="EMBL" id="BAABFR010000037">
    <property type="protein sequence ID" value="GAA4394350.1"/>
    <property type="molecule type" value="Genomic_DNA"/>
</dbReference>
<dbReference type="RefSeq" id="WP_344996374.1">
    <property type="nucleotide sequence ID" value="NZ_BAABFR010000037.1"/>
</dbReference>
<protein>
    <submittedName>
        <fullName evidence="1">Uncharacterized protein</fullName>
    </submittedName>
</protein>
<keyword evidence="2" id="KW-1185">Reference proteome</keyword>
<gene>
    <name evidence="1" type="ORF">GCM10023147_26290</name>
</gene>
<sequence>MGVGTPWEEVRVRRPLDEREVAAIVAEMEREAEGYRERREEDEE</sequence>
<evidence type="ECO:0000313" key="2">
    <source>
        <dbReference type="Proteomes" id="UP001500635"/>
    </source>
</evidence>
<comment type="caution">
    <text evidence="1">The sequence shown here is derived from an EMBL/GenBank/DDBJ whole genome shotgun (WGS) entry which is preliminary data.</text>
</comment>
<evidence type="ECO:0000313" key="1">
    <source>
        <dbReference type="EMBL" id="GAA4394350.1"/>
    </source>
</evidence>
<reference evidence="2" key="1">
    <citation type="journal article" date="2019" name="Int. J. Syst. Evol. Microbiol.">
        <title>The Global Catalogue of Microorganisms (GCM) 10K type strain sequencing project: providing services to taxonomists for standard genome sequencing and annotation.</title>
        <authorList>
            <consortium name="The Broad Institute Genomics Platform"/>
            <consortium name="The Broad Institute Genome Sequencing Center for Infectious Disease"/>
            <person name="Wu L."/>
            <person name="Ma J."/>
        </authorList>
    </citation>
    <scope>NUCLEOTIDE SEQUENCE [LARGE SCALE GENOMIC DNA]</scope>
    <source>
        <strain evidence="2">JCM 17688</strain>
    </source>
</reference>
<accession>A0ABP8JQM9</accession>
<proteinExistence type="predicted"/>
<dbReference type="Proteomes" id="UP001500635">
    <property type="component" value="Unassembled WGS sequence"/>
</dbReference>